<dbReference type="PANTHER" id="PTHR34773">
    <property type="entry name" value="FLAGELLAR SECRETION CHAPERONE FLIS"/>
    <property type="match status" value="1"/>
</dbReference>
<keyword evidence="6" id="KW-0966">Cell projection</keyword>
<keyword evidence="5" id="KW-0143">Chaperone</keyword>
<dbReference type="SUPFAM" id="SSF101116">
    <property type="entry name" value="Flagellar export chaperone FliS"/>
    <property type="match status" value="1"/>
</dbReference>
<keyword evidence="6" id="KW-0282">Flagellum</keyword>
<organism evidence="6 7">
    <name type="scientific">Acetatifactor muris</name>
    <dbReference type="NCBI Taxonomy" id="879566"/>
    <lineage>
        <taxon>Bacteria</taxon>
        <taxon>Bacillati</taxon>
        <taxon>Bacillota</taxon>
        <taxon>Clostridia</taxon>
        <taxon>Lachnospirales</taxon>
        <taxon>Lachnospiraceae</taxon>
        <taxon>Acetatifactor</taxon>
    </lineage>
</organism>
<evidence type="ECO:0000256" key="2">
    <source>
        <dbReference type="ARBA" id="ARBA00008787"/>
    </source>
</evidence>
<evidence type="ECO:0000313" key="7">
    <source>
        <dbReference type="Proteomes" id="UP000236311"/>
    </source>
</evidence>
<dbReference type="GO" id="GO:0071973">
    <property type="term" value="P:bacterial-type flagellum-dependent cell motility"/>
    <property type="evidence" value="ECO:0007669"/>
    <property type="project" value="TreeGrafter"/>
</dbReference>
<gene>
    <name evidence="6" type="ORF">AMURIS_00163</name>
</gene>
<dbReference type="Proteomes" id="UP000236311">
    <property type="component" value="Unassembled WGS sequence"/>
</dbReference>
<dbReference type="Gene3D" id="1.20.120.340">
    <property type="entry name" value="Flagellar protein FliS"/>
    <property type="match status" value="1"/>
</dbReference>
<keyword evidence="6" id="KW-0969">Cilium</keyword>
<keyword evidence="3" id="KW-0963">Cytoplasm</keyword>
<dbReference type="RefSeq" id="WP_103237587.1">
    <property type="nucleotide sequence ID" value="NZ_CANRXC010000036.1"/>
</dbReference>
<dbReference type="InterPro" id="IPR003713">
    <property type="entry name" value="FliS"/>
</dbReference>
<dbReference type="EMBL" id="OFSM01000001">
    <property type="protein sequence ID" value="SOY27459.1"/>
    <property type="molecule type" value="Genomic_DNA"/>
</dbReference>
<dbReference type="CDD" id="cd16098">
    <property type="entry name" value="FliS"/>
    <property type="match status" value="1"/>
</dbReference>
<accession>A0A2K4ZAJ0</accession>
<evidence type="ECO:0000313" key="6">
    <source>
        <dbReference type="EMBL" id="SOY27459.1"/>
    </source>
</evidence>
<protein>
    <submittedName>
        <fullName evidence="6">Flagellar protein FliS</fullName>
    </submittedName>
</protein>
<evidence type="ECO:0000256" key="4">
    <source>
        <dbReference type="ARBA" id="ARBA00022795"/>
    </source>
</evidence>
<evidence type="ECO:0000256" key="5">
    <source>
        <dbReference type="ARBA" id="ARBA00023186"/>
    </source>
</evidence>
<name>A0A2K4ZAJ0_9FIRM</name>
<dbReference type="AlphaFoldDB" id="A0A2K4ZAJ0"/>
<evidence type="ECO:0000256" key="3">
    <source>
        <dbReference type="ARBA" id="ARBA00022490"/>
    </source>
</evidence>
<dbReference type="GO" id="GO:0044780">
    <property type="term" value="P:bacterial-type flagellum assembly"/>
    <property type="evidence" value="ECO:0007669"/>
    <property type="project" value="InterPro"/>
</dbReference>
<dbReference type="InterPro" id="IPR036584">
    <property type="entry name" value="FliS_sf"/>
</dbReference>
<comment type="similarity">
    <text evidence="2">Belongs to the FliS family.</text>
</comment>
<dbReference type="PANTHER" id="PTHR34773:SF1">
    <property type="entry name" value="FLAGELLAR SECRETION CHAPERONE FLIS"/>
    <property type="match status" value="1"/>
</dbReference>
<dbReference type="GO" id="GO:0005829">
    <property type="term" value="C:cytosol"/>
    <property type="evidence" value="ECO:0007669"/>
    <property type="project" value="UniProtKB-SubCell"/>
</dbReference>
<proteinExistence type="inferred from homology"/>
<sequence>MKKEDRQQFTLRITQANSTELIVILYEMLLCYLTDAQEALQEKEIPEGSASEDKDLFREAVRKARGCLNELMTSLDLKYEPAPELMRLYLFCIRRLALGEARRDSRFLEEIRRVIEPLAGAYREIAGQNSAGPVMNNSQTVYAGLTYGRNTLTENMADQGTNRGILA</sequence>
<keyword evidence="4" id="KW-1005">Bacterial flagellum biogenesis</keyword>
<comment type="subcellular location">
    <subcellularLocation>
        <location evidence="1">Cytoplasm</location>
        <location evidence="1">Cytosol</location>
    </subcellularLocation>
</comment>
<reference evidence="6 7" key="1">
    <citation type="submission" date="2018-01" db="EMBL/GenBank/DDBJ databases">
        <authorList>
            <person name="Gaut B.S."/>
            <person name="Morton B.R."/>
            <person name="Clegg M.T."/>
            <person name="Duvall M.R."/>
        </authorList>
    </citation>
    <scope>NUCLEOTIDE SEQUENCE [LARGE SCALE GENOMIC DNA]</scope>
    <source>
        <strain evidence="6">GP69</strain>
    </source>
</reference>
<keyword evidence="7" id="KW-1185">Reference proteome</keyword>
<dbReference type="OrthoDB" id="1767099at2"/>
<dbReference type="Pfam" id="PF02561">
    <property type="entry name" value="FliS"/>
    <property type="match status" value="1"/>
</dbReference>
<evidence type="ECO:0000256" key="1">
    <source>
        <dbReference type="ARBA" id="ARBA00004514"/>
    </source>
</evidence>